<dbReference type="Proteomes" id="UP000009222">
    <property type="component" value="Chromosome"/>
</dbReference>
<dbReference type="AlphaFoldDB" id="F5YDC8"/>
<dbReference type="Pfam" id="PF07883">
    <property type="entry name" value="Cupin_2"/>
    <property type="match status" value="1"/>
</dbReference>
<dbReference type="InterPro" id="IPR011051">
    <property type="entry name" value="RmlC_Cupin_sf"/>
</dbReference>
<dbReference type="HOGENOM" id="CLU_116722_3_1_12"/>
<reference evidence="3 4" key="2">
    <citation type="journal article" date="2011" name="ISME J.">
        <title>RNA-seq reveals cooperative metabolic interactions between two termite-gut spirochete species in co-culture.</title>
        <authorList>
            <person name="Rosenthal A.Z."/>
            <person name="Matson E.G."/>
            <person name="Eldar A."/>
            <person name="Leadbetter J.R."/>
        </authorList>
    </citation>
    <scope>NUCLEOTIDE SEQUENCE [LARGE SCALE GENOMIC DNA]</scope>
    <source>
        <strain evidence="4">ATCC BAA-888 / DSM 13862 / ZAS-9</strain>
    </source>
</reference>
<dbReference type="GO" id="GO:0046872">
    <property type="term" value="F:metal ion binding"/>
    <property type="evidence" value="ECO:0007669"/>
    <property type="project" value="UniProtKB-KW"/>
</dbReference>
<dbReference type="EMBL" id="CP001841">
    <property type="protein sequence ID" value="AEF80162.1"/>
    <property type="molecule type" value="Genomic_DNA"/>
</dbReference>
<dbReference type="InParanoid" id="F5YDC8"/>
<dbReference type="PANTHER" id="PTHR35848:SF6">
    <property type="entry name" value="CUPIN TYPE-2 DOMAIN-CONTAINING PROTEIN"/>
    <property type="match status" value="1"/>
</dbReference>
<protein>
    <submittedName>
        <fullName evidence="3">Cupin 2, conserved barrel domain protein</fullName>
    </submittedName>
</protein>
<dbReference type="SUPFAM" id="SSF51182">
    <property type="entry name" value="RmlC-like cupins"/>
    <property type="match status" value="1"/>
</dbReference>
<dbReference type="KEGG" id="taz:TREAZ_1627"/>
<evidence type="ECO:0000313" key="3">
    <source>
        <dbReference type="EMBL" id="AEF80162.1"/>
    </source>
</evidence>
<evidence type="ECO:0000259" key="2">
    <source>
        <dbReference type="Pfam" id="PF07883"/>
    </source>
</evidence>
<reference evidence="4" key="1">
    <citation type="submission" date="2009-12" db="EMBL/GenBank/DDBJ databases">
        <title>Complete sequence of Treponema azotonutricium strain ZAS-9.</title>
        <authorList>
            <person name="Tetu S.G."/>
            <person name="Matson E."/>
            <person name="Ren Q."/>
            <person name="Seshadri R."/>
            <person name="Elbourne L."/>
            <person name="Hassan K.A."/>
            <person name="Durkin A."/>
            <person name="Radune D."/>
            <person name="Mohamoud Y."/>
            <person name="Shay R."/>
            <person name="Jin S."/>
            <person name="Zhang X."/>
            <person name="Lucey K."/>
            <person name="Ballor N.R."/>
            <person name="Ottesen E."/>
            <person name="Rosenthal R."/>
            <person name="Allen A."/>
            <person name="Leadbetter J.R."/>
            <person name="Paulsen I.T."/>
        </authorList>
    </citation>
    <scope>NUCLEOTIDE SEQUENCE [LARGE SCALE GENOMIC DNA]</scope>
    <source>
        <strain evidence="4">ATCC BAA-888 / DSM 13862 / ZAS-9</strain>
    </source>
</reference>
<dbReference type="InterPro" id="IPR014710">
    <property type="entry name" value="RmlC-like_jellyroll"/>
</dbReference>
<gene>
    <name evidence="3" type="ordered locus">TREAZ_1627</name>
</gene>
<dbReference type="InterPro" id="IPR013096">
    <property type="entry name" value="Cupin_2"/>
</dbReference>
<dbReference type="Gene3D" id="2.60.120.10">
    <property type="entry name" value="Jelly Rolls"/>
    <property type="match status" value="1"/>
</dbReference>
<dbReference type="eggNOG" id="COG0662">
    <property type="taxonomic scope" value="Bacteria"/>
</dbReference>
<keyword evidence="4" id="KW-1185">Reference proteome</keyword>
<sequence>MRDGEGTVHFTYLLDGSKEKNARMFAEITLKPGCSIGYHQHNSETEYYFILSGTGTVNDDGKEVQVKQGDSIITGNGASHSIKNTGEDLLIFHAVIVTY</sequence>
<dbReference type="InterPro" id="IPR051610">
    <property type="entry name" value="GPI/OXD"/>
</dbReference>
<organism evidence="3 4">
    <name type="scientific">Leadbettera azotonutricia (strain ATCC BAA-888 / DSM 13862 / ZAS-9)</name>
    <name type="common">Treponema azotonutricium</name>
    <dbReference type="NCBI Taxonomy" id="545695"/>
    <lineage>
        <taxon>Bacteria</taxon>
        <taxon>Pseudomonadati</taxon>
        <taxon>Spirochaetota</taxon>
        <taxon>Spirochaetia</taxon>
        <taxon>Spirochaetales</taxon>
        <taxon>Breznakiellaceae</taxon>
        <taxon>Leadbettera</taxon>
    </lineage>
</organism>
<accession>F5YDC8</accession>
<evidence type="ECO:0000256" key="1">
    <source>
        <dbReference type="ARBA" id="ARBA00022723"/>
    </source>
</evidence>
<dbReference type="STRING" id="545695.TREAZ_1627"/>
<name>F5YDC8_LEAAZ</name>
<keyword evidence="1" id="KW-0479">Metal-binding</keyword>
<feature type="domain" description="Cupin type-2" evidence="2">
    <location>
        <begin position="28"/>
        <end position="92"/>
    </location>
</feature>
<proteinExistence type="predicted"/>
<dbReference type="CDD" id="cd02221">
    <property type="entry name" value="cupin_TM1287-like"/>
    <property type="match status" value="1"/>
</dbReference>
<evidence type="ECO:0000313" key="4">
    <source>
        <dbReference type="Proteomes" id="UP000009222"/>
    </source>
</evidence>
<dbReference type="PANTHER" id="PTHR35848">
    <property type="entry name" value="OXALATE-BINDING PROTEIN"/>
    <property type="match status" value="1"/>
</dbReference>